<feature type="region of interest" description="Disordered" evidence="1">
    <location>
        <begin position="199"/>
        <end position="241"/>
    </location>
</feature>
<keyword evidence="4" id="KW-1185">Reference proteome</keyword>
<sequence>MYIPSLSQGLAARSTGGGSGGTTKLIVIIVVVAVVGLATALLVLFLILRTLRKLNYAPKYIPGKYLKKKWEDWRPGISYGQVPNRSNSPVRQDTSYRGAAATPPPQNNANVRRDTSIRSIITLPSYSFSPKPTEQVIAREGERGGMDVVVEFPETADEEEARREEHMEALYQVRLQRRQEYEEREARRRERREALARGDYNRLEQLRQQHAREGRERSGSGSSNLTTAQATQLALQRSRERQRRISSVSYAALGYVRHDGSRVRANSAESDHNPLLQIVESNEEGRNPSVPSLPLSSGDHLRGGSVSSISTAASDGENLAPVESNVPLTHIPTAEHAEEDVANLRIPPPDYDHLDWGDAPAYEDPNATEARDSLLRTVPTIHIDVVGSDRENDAATSESSEHQPSASVTTEQHQAADTPPQSRDSEPASSSQGEATNTTTGGGEDAAPQLPTIRQERPIEFDVLGYSEQPTESPANPPAEPPTTDSSPSPHPTEQHPPTSINTTEHA</sequence>
<feature type="compositionally biased region" description="Polar residues" evidence="1">
    <location>
        <begin position="81"/>
        <end position="95"/>
    </location>
</feature>
<evidence type="ECO:0000256" key="1">
    <source>
        <dbReference type="SAM" id="MobiDB-lite"/>
    </source>
</evidence>
<gene>
    <name evidence="3" type="ORF">MPDQ_001425</name>
</gene>
<feature type="region of interest" description="Disordered" evidence="1">
    <location>
        <begin position="280"/>
        <end position="322"/>
    </location>
</feature>
<accession>A0A507QRW1</accession>
<dbReference type="OrthoDB" id="5376312at2759"/>
<keyword evidence="2" id="KW-0812">Transmembrane</keyword>
<reference evidence="3 4" key="1">
    <citation type="submission" date="2019-06" db="EMBL/GenBank/DDBJ databases">
        <title>Wine fermentation using esterase from Monascus purpureus.</title>
        <authorList>
            <person name="Geng C."/>
            <person name="Zhang Y."/>
        </authorList>
    </citation>
    <scope>NUCLEOTIDE SEQUENCE [LARGE SCALE GENOMIC DNA]</scope>
    <source>
        <strain evidence="3">HQ1</strain>
    </source>
</reference>
<keyword evidence="2" id="KW-1133">Transmembrane helix</keyword>
<keyword evidence="2" id="KW-0472">Membrane</keyword>
<feature type="compositionally biased region" description="Polar residues" evidence="1">
    <location>
        <begin position="394"/>
        <end position="432"/>
    </location>
</feature>
<dbReference type="Proteomes" id="UP000319663">
    <property type="component" value="Unassembled WGS sequence"/>
</dbReference>
<feature type="compositionally biased region" description="Polar residues" evidence="1">
    <location>
        <begin position="496"/>
        <end position="507"/>
    </location>
</feature>
<dbReference type="AlphaFoldDB" id="A0A507QRW1"/>
<feature type="compositionally biased region" description="Low complexity" evidence="1">
    <location>
        <begin position="219"/>
        <end position="236"/>
    </location>
</feature>
<protein>
    <submittedName>
        <fullName evidence="3">Uncharacterized protein</fullName>
    </submittedName>
</protein>
<evidence type="ECO:0000313" key="3">
    <source>
        <dbReference type="EMBL" id="TQB69727.1"/>
    </source>
</evidence>
<feature type="transmembrane region" description="Helical" evidence="2">
    <location>
        <begin position="25"/>
        <end position="48"/>
    </location>
</feature>
<dbReference type="EMBL" id="VIFY01000139">
    <property type="protein sequence ID" value="TQB69727.1"/>
    <property type="molecule type" value="Genomic_DNA"/>
</dbReference>
<dbReference type="STRING" id="5098.A0A507QRW1"/>
<organism evidence="3 4">
    <name type="scientific">Monascus purpureus</name>
    <name type="common">Red mold</name>
    <name type="synonym">Monascus anka</name>
    <dbReference type="NCBI Taxonomy" id="5098"/>
    <lineage>
        <taxon>Eukaryota</taxon>
        <taxon>Fungi</taxon>
        <taxon>Dikarya</taxon>
        <taxon>Ascomycota</taxon>
        <taxon>Pezizomycotina</taxon>
        <taxon>Eurotiomycetes</taxon>
        <taxon>Eurotiomycetidae</taxon>
        <taxon>Eurotiales</taxon>
        <taxon>Aspergillaceae</taxon>
        <taxon>Monascus</taxon>
    </lineage>
</organism>
<feature type="compositionally biased region" description="Basic and acidic residues" evidence="1">
    <location>
        <begin position="199"/>
        <end position="218"/>
    </location>
</feature>
<evidence type="ECO:0000313" key="4">
    <source>
        <dbReference type="Proteomes" id="UP000319663"/>
    </source>
</evidence>
<feature type="region of interest" description="Disordered" evidence="1">
    <location>
        <begin position="81"/>
        <end position="114"/>
    </location>
</feature>
<comment type="caution">
    <text evidence="3">The sequence shown here is derived from an EMBL/GenBank/DDBJ whole genome shotgun (WGS) entry which is preliminary data.</text>
</comment>
<name>A0A507QRW1_MONPU</name>
<proteinExistence type="predicted"/>
<evidence type="ECO:0000256" key="2">
    <source>
        <dbReference type="SAM" id="Phobius"/>
    </source>
</evidence>
<feature type="region of interest" description="Disordered" evidence="1">
    <location>
        <begin position="388"/>
        <end position="507"/>
    </location>
</feature>